<dbReference type="GO" id="GO:0008289">
    <property type="term" value="F:lipid binding"/>
    <property type="evidence" value="ECO:0007669"/>
    <property type="project" value="UniProtKB-KW"/>
</dbReference>
<comment type="subcellular location">
    <subcellularLocation>
        <location evidence="8">Cytoplasm</location>
    </subcellularLocation>
</comment>
<dbReference type="InterPro" id="IPR020591">
    <property type="entry name" value="Chromosome_initiator_DnaA-like"/>
</dbReference>
<evidence type="ECO:0000256" key="10">
    <source>
        <dbReference type="RuleBase" id="RU000577"/>
    </source>
</evidence>
<dbReference type="Gene3D" id="1.10.1750.10">
    <property type="match status" value="1"/>
</dbReference>
<dbReference type="InterPro" id="IPR003593">
    <property type="entry name" value="AAA+_ATPase"/>
</dbReference>
<evidence type="ECO:0000256" key="9">
    <source>
        <dbReference type="NCBIfam" id="TIGR00362"/>
    </source>
</evidence>
<feature type="binding site" evidence="8">
    <location>
        <position position="176"/>
    </location>
    <ligand>
        <name>ATP</name>
        <dbReference type="ChEBI" id="CHEBI:30616"/>
    </ligand>
</feature>
<dbReference type="FunFam" id="3.40.50.300:FF:000103">
    <property type="entry name" value="Chromosomal replication initiator protein DnaA"/>
    <property type="match status" value="1"/>
</dbReference>
<dbReference type="InterPro" id="IPR018312">
    <property type="entry name" value="Chromosome_initiator_DnaA_CS"/>
</dbReference>
<evidence type="ECO:0000256" key="3">
    <source>
        <dbReference type="ARBA" id="ARBA00022705"/>
    </source>
</evidence>
<keyword evidence="5 8" id="KW-0067">ATP-binding</keyword>
<dbReference type="SMART" id="SM00382">
    <property type="entry name" value="AAA"/>
    <property type="match status" value="1"/>
</dbReference>
<dbReference type="EMBL" id="MVJN01000003">
    <property type="protein sequence ID" value="RAP37434.1"/>
    <property type="molecule type" value="Genomic_DNA"/>
</dbReference>
<comment type="caution">
    <text evidence="14">The sequence shown here is derived from an EMBL/GenBank/DDBJ whole genome shotgun (WGS) entry which is preliminary data.</text>
</comment>
<evidence type="ECO:0000256" key="5">
    <source>
        <dbReference type="ARBA" id="ARBA00022840"/>
    </source>
</evidence>
<protein>
    <recommendedName>
        <fullName evidence="8 9">Chromosomal replication initiator protein DnaA</fullName>
    </recommendedName>
</protein>
<dbReference type="InterPro" id="IPR038454">
    <property type="entry name" value="DnaA_N_sf"/>
</dbReference>
<evidence type="ECO:0000259" key="12">
    <source>
        <dbReference type="SMART" id="SM00382"/>
    </source>
</evidence>
<dbReference type="SUPFAM" id="SSF48295">
    <property type="entry name" value="TrpR-like"/>
    <property type="match status" value="1"/>
</dbReference>
<feature type="binding site" evidence="8">
    <location>
        <position position="174"/>
    </location>
    <ligand>
        <name>ATP</name>
        <dbReference type="ChEBI" id="CHEBI:30616"/>
    </ligand>
</feature>
<evidence type="ECO:0000259" key="13">
    <source>
        <dbReference type="SMART" id="SM00760"/>
    </source>
</evidence>
<gene>
    <name evidence="8 14" type="primary">dnaA</name>
    <name evidence="14" type="ORF">B1207_04470</name>
</gene>
<evidence type="ECO:0000256" key="8">
    <source>
        <dbReference type="HAMAP-Rule" id="MF_00377"/>
    </source>
</evidence>
<evidence type="ECO:0000313" key="14">
    <source>
        <dbReference type="EMBL" id="RAP37434.1"/>
    </source>
</evidence>
<proteinExistence type="inferred from homology"/>
<comment type="similarity">
    <text evidence="1 8 11">Belongs to the DnaA family.</text>
</comment>
<sequence>MSVSLWQRCAKLLEEEYPPLLFNTWLRPLQAKYQDNHLVLLAPNKFIVEWIKQNFFTRIRELVMQLAGDQVSSVTIAIGSSEPVITPATAQAATGIDSNISSPSSNEESKQVYVKTATKKTADYKNSYLNKKFHFGSFVEGNSNQLARAASLQVAERPGDAYNPLFIYGGVGLGKTHLMHAIGNMILKNNPEAKVLYLHSERFVADMVKALQTNSINEFKRFYRSLNALLIDDIQFFAGKDRSQEEFFHTFNALLEGQQQIILTSDRYPKEIEGMEERLKSRFGWGLTVAVEPPELETRVAILMSKAEQSSIELPYEVAFFIAKRIRSNVRELEGALRRVIANAHFTGKPITIDFVHEALRDLLALQDKLVTIENIQKTVAEYYKVKVADLLSKRRSRSIARPRQMAMALAKELTNHSLPEIGDHFGGRDHTTVLHACRKVKELLQDESSFAEDYKNLMRILSS</sequence>
<dbReference type="PANTHER" id="PTHR30050">
    <property type="entry name" value="CHROMOSOMAL REPLICATION INITIATOR PROTEIN DNAA"/>
    <property type="match status" value="1"/>
</dbReference>
<dbReference type="InterPro" id="IPR013159">
    <property type="entry name" value="DnaA_C"/>
</dbReference>
<feature type="region of interest" description="Domain I, interacts with DnaA modulators" evidence="8">
    <location>
        <begin position="1"/>
        <end position="89"/>
    </location>
</feature>
<dbReference type="Gene3D" id="3.40.50.300">
    <property type="entry name" value="P-loop containing nucleotide triphosphate hydrolases"/>
    <property type="match status" value="1"/>
</dbReference>
<dbReference type="Proteomes" id="UP000249458">
    <property type="component" value="Unassembled WGS sequence"/>
</dbReference>
<dbReference type="InterPro" id="IPR001957">
    <property type="entry name" value="Chromosome_initiator_DnaA"/>
</dbReference>
<dbReference type="Gene3D" id="3.30.300.180">
    <property type="match status" value="1"/>
</dbReference>
<dbReference type="FunFam" id="1.10.8.60:FF:000003">
    <property type="entry name" value="Chromosomal replication initiator protein DnaA"/>
    <property type="match status" value="1"/>
</dbReference>
<accession>A0A364LL33</accession>
<evidence type="ECO:0000256" key="4">
    <source>
        <dbReference type="ARBA" id="ARBA00022741"/>
    </source>
</evidence>
<comment type="function">
    <text evidence="8 10">Plays an essential role in the initiation and regulation of chromosomal replication. ATP-DnaA binds to the origin of replication (oriC) to initiate formation of the DNA replication initiation complex once per cell cycle. Binds the DnaA box (a 9 base pair repeat at the origin) and separates the double-stranded (ds)DNA. Forms a right-handed helical filament on oriC DNA; dsDNA binds to the exterior of the filament while single-stranded (ss)DNA is stabiized in the filament's interior. The ATP-DnaA-oriC complex binds and stabilizes one strand of the AT-rich DNA unwinding element (DUE), permitting loading of DNA polymerase. After initiation quickly degrades to an ADP-DnaA complex that is not apt for DNA replication. Binds acidic phospholipids.</text>
</comment>
<dbReference type="HAMAP" id="MF_00377">
    <property type="entry name" value="DnaA_bact"/>
    <property type="match status" value="1"/>
</dbReference>
<dbReference type="GO" id="GO:0005886">
    <property type="term" value="C:plasma membrane"/>
    <property type="evidence" value="ECO:0007669"/>
    <property type="project" value="TreeGrafter"/>
</dbReference>
<feature type="region of interest" description="Domain III, AAA+ region" evidence="8">
    <location>
        <begin position="128"/>
        <end position="344"/>
    </location>
</feature>
<dbReference type="PRINTS" id="PR00051">
    <property type="entry name" value="DNAA"/>
</dbReference>
<dbReference type="GO" id="GO:0005737">
    <property type="term" value="C:cytoplasm"/>
    <property type="evidence" value="ECO:0007669"/>
    <property type="project" value="UniProtKB-SubCell"/>
</dbReference>
<dbReference type="SUPFAM" id="SSF52540">
    <property type="entry name" value="P-loop containing nucleoside triphosphate hydrolases"/>
    <property type="match status" value="1"/>
</dbReference>
<feature type="region of interest" description="Domain IV, binds dsDNA" evidence="8">
    <location>
        <begin position="345"/>
        <end position="464"/>
    </location>
</feature>
<dbReference type="PROSITE" id="PS01008">
    <property type="entry name" value="DNAA"/>
    <property type="match status" value="1"/>
</dbReference>
<dbReference type="GO" id="GO:0005524">
    <property type="term" value="F:ATP binding"/>
    <property type="evidence" value="ECO:0007669"/>
    <property type="project" value="UniProtKB-UniRule"/>
</dbReference>
<name>A0A364LL33_9GAMM</name>
<feature type="domain" description="AAA+ ATPase" evidence="12">
    <location>
        <begin position="161"/>
        <end position="370"/>
    </location>
</feature>
<dbReference type="InterPro" id="IPR024633">
    <property type="entry name" value="DnaA_N_dom"/>
</dbReference>
<evidence type="ECO:0000256" key="1">
    <source>
        <dbReference type="ARBA" id="ARBA00006583"/>
    </source>
</evidence>
<dbReference type="InterPro" id="IPR013317">
    <property type="entry name" value="DnaA_dom"/>
</dbReference>
<dbReference type="CDD" id="cd00009">
    <property type="entry name" value="AAA"/>
    <property type="match status" value="1"/>
</dbReference>
<dbReference type="Pfam" id="PF11638">
    <property type="entry name" value="DnaA_N"/>
    <property type="match status" value="1"/>
</dbReference>
<keyword evidence="4 8" id="KW-0547">Nucleotide-binding</keyword>
<feature type="domain" description="Chromosomal replication initiator DnaA C-terminal" evidence="13">
    <location>
        <begin position="372"/>
        <end position="441"/>
    </location>
</feature>
<dbReference type="GO" id="GO:0006270">
    <property type="term" value="P:DNA replication initiation"/>
    <property type="evidence" value="ECO:0007669"/>
    <property type="project" value="UniProtKB-UniRule"/>
</dbReference>
<feature type="binding site" evidence="8">
    <location>
        <position position="172"/>
    </location>
    <ligand>
        <name>ATP</name>
        <dbReference type="ChEBI" id="CHEBI:30616"/>
    </ligand>
</feature>
<dbReference type="FunFam" id="1.10.1750.10:FF:000001">
    <property type="entry name" value="Chromosomal replication initiator protein DnaA"/>
    <property type="match status" value="1"/>
</dbReference>
<evidence type="ECO:0000256" key="6">
    <source>
        <dbReference type="ARBA" id="ARBA00023121"/>
    </source>
</evidence>
<dbReference type="InterPro" id="IPR010921">
    <property type="entry name" value="Trp_repressor/repl_initiator"/>
</dbReference>
<dbReference type="CDD" id="cd06571">
    <property type="entry name" value="Bac_DnaA_C"/>
    <property type="match status" value="1"/>
</dbReference>
<evidence type="ECO:0000256" key="7">
    <source>
        <dbReference type="ARBA" id="ARBA00023125"/>
    </source>
</evidence>
<dbReference type="Gene3D" id="1.10.8.60">
    <property type="match status" value="1"/>
</dbReference>
<comment type="caution">
    <text evidence="8">Lacks conserved residue(s) required for the propagation of feature annotation.</text>
</comment>
<feature type="binding site" evidence="8">
    <location>
        <position position="175"/>
    </location>
    <ligand>
        <name>ATP</name>
        <dbReference type="ChEBI" id="CHEBI:30616"/>
    </ligand>
</feature>
<dbReference type="GO" id="GO:0006275">
    <property type="term" value="P:regulation of DNA replication"/>
    <property type="evidence" value="ECO:0007669"/>
    <property type="project" value="UniProtKB-UniRule"/>
</dbReference>
<evidence type="ECO:0000256" key="2">
    <source>
        <dbReference type="ARBA" id="ARBA00022490"/>
    </source>
</evidence>
<dbReference type="InterPro" id="IPR027417">
    <property type="entry name" value="P-loop_NTPase"/>
</dbReference>
<keyword evidence="6 8" id="KW-0446">Lipid-binding</keyword>
<reference evidence="14 15" key="1">
    <citation type="submission" date="2017-02" db="EMBL/GenBank/DDBJ databases">
        <title>Legionella quilivanii strain from human: case report and whole genome sequencing analysis.</title>
        <authorList>
            <person name="Lalancette C."/>
            <person name="Leduc J.-M."/>
            <person name="Levesque S."/>
            <person name="Fournier E."/>
            <person name="Saoud J."/>
            <person name="Faucher S.P."/>
            <person name="Bernard K."/>
            <person name="Martineau C."/>
            <person name="Longtin J."/>
        </authorList>
    </citation>
    <scope>NUCLEOTIDE SEQUENCE [LARGE SCALE GENOMIC DNA]</scope>
    <source>
        <strain evidence="14 15">ID143958</strain>
    </source>
</reference>
<dbReference type="GO" id="GO:0003688">
    <property type="term" value="F:DNA replication origin binding"/>
    <property type="evidence" value="ECO:0007669"/>
    <property type="project" value="UniProtKB-UniRule"/>
</dbReference>
<dbReference type="SMART" id="SM00760">
    <property type="entry name" value="Bac_DnaA_C"/>
    <property type="match status" value="1"/>
</dbReference>
<dbReference type="PANTHER" id="PTHR30050:SF2">
    <property type="entry name" value="CHROMOSOMAL REPLICATION INITIATOR PROTEIN DNAA"/>
    <property type="match status" value="1"/>
</dbReference>
<keyword evidence="2 8" id="KW-0963">Cytoplasm</keyword>
<dbReference type="AlphaFoldDB" id="A0A364LL33"/>
<dbReference type="NCBIfam" id="TIGR00362">
    <property type="entry name" value="DnaA"/>
    <property type="match status" value="1"/>
</dbReference>
<dbReference type="Pfam" id="PF00308">
    <property type="entry name" value="Bac_DnaA"/>
    <property type="match status" value="1"/>
</dbReference>
<dbReference type="Pfam" id="PF08299">
    <property type="entry name" value="Bac_DnaA_C"/>
    <property type="match status" value="1"/>
</dbReference>
<evidence type="ECO:0000256" key="11">
    <source>
        <dbReference type="RuleBase" id="RU004227"/>
    </source>
</evidence>
<dbReference type="RefSeq" id="WP_112218793.1">
    <property type="nucleotide sequence ID" value="NZ_MVJN01000003.1"/>
</dbReference>
<organism evidence="14 15">
    <name type="scientific">Legionella quinlivanii</name>
    <dbReference type="NCBI Taxonomy" id="45073"/>
    <lineage>
        <taxon>Bacteria</taxon>
        <taxon>Pseudomonadati</taxon>
        <taxon>Pseudomonadota</taxon>
        <taxon>Gammaproteobacteria</taxon>
        <taxon>Legionellales</taxon>
        <taxon>Legionellaceae</taxon>
        <taxon>Legionella</taxon>
    </lineage>
</organism>
<comment type="subunit">
    <text evidence="8">Oligomerizes as a right-handed, spiral filament on DNA at oriC.</text>
</comment>
<comment type="domain">
    <text evidence="8">Domain I is involved in oligomerization and binding regulators, domain II is flexibile and of varying length in different bacteria, domain III forms the AAA+ region, while domain IV binds dsDNA.</text>
</comment>
<evidence type="ECO:0000313" key="15">
    <source>
        <dbReference type="Proteomes" id="UP000249458"/>
    </source>
</evidence>
<keyword evidence="3 8" id="KW-0235">DNA replication</keyword>
<keyword evidence="7 8" id="KW-0238">DNA-binding</keyword>